<protein>
    <submittedName>
        <fullName evidence="1">Uncharacterized protein</fullName>
    </submittedName>
</protein>
<dbReference type="AlphaFoldDB" id="A0A1D1VZH9"/>
<comment type="caution">
    <text evidence="1">The sequence shown here is derived from an EMBL/GenBank/DDBJ whole genome shotgun (WGS) entry which is preliminary data.</text>
</comment>
<organism evidence="1 2">
    <name type="scientific">Ramazzottius varieornatus</name>
    <name type="common">Water bear</name>
    <name type="synonym">Tardigrade</name>
    <dbReference type="NCBI Taxonomy" id="947166"/>
    <lineage>
        <taxon>Eukaryota</taxon>
        <taxon>Metazoa</taxon>
        <taxon>Ecdysozoa</taxon>
        <taxon>Tardigrada</taxon>
        <taxon>Eutardigrada</taxon>
        <taxon>Parachela</taxon>
        <taxon>Hypsibioidea</taxon>
        <taxon>Ramazzottiidae</taxon>
        <taxon>Ramazzottius</taxon>
    </lineage>
</organism>
<proteinExistence type="predicted"/>
<keyword evidence="2" id="KW-1185">Reference proteome</keyword>
<dbReference type="EMBL" id="BDGG01000014">
    <property type="protein sequence ID" value="GAV06780.1"/>
    <property type="molecule type" value="Genomic_DNA"/>
</dbReference>
<accession>A0A1D1VZH9</accession>
<evidence type="ECO:0000313" key="1">
    <source>
        <dbReference type="EMBL" id="GAV06780.1"/>
    </source>
</evidence>
<evidence type="ECO:0000313" key="2">
    <source>
        <dbReference type="Proteomes" id="UP000186922"/>
    </source>
</evidence>
<reference evidence="1 2" key="1">
    <citation type="journal article" date="2016" name="Nat. Commun.">
        <title>Extremotolerant tardigrade genome and improved radiotolerance of human cultured cells by tardigrade-unique protein.</title>
        <authorList>
            <person name="Hashimoto T."/>
            <person name="Horikawa D.D."/>
            <person name="Saito Y."/>
            <person name="Kuwahara H."/>
            <person name="Kozuka-Hata H."/>
            <person name="Shin-I T."/>
            <person name="Minakuchi Y."/>
            <person name="Ohishi K."/>
            <person name="Motoyama A."/>
            <person name="Aizu T."/>
            <person name="Enomoto A."/>
            <person name="Kondo K."/>
            <person name="Tanaka S."/>
            <person name="Hara Y."/>
            <person name="Koshikawa S."/>
            <person name="Sagara H."/>
            <person name="Miura T."/>
            <person name="Yokobori S."/>
            <person name="Miyagawa K."/>
            <person name="Suzuki Y."/>
            <person name="Kubo T."/>
            <person name="Oyama M."/>
            <person name="Kohara Y."/>
            <person name="Fujiyama A."/>
            <person name="Arakawa K."/>
            <person name="Katayama T."/>
            <person name="Toyoda A."/>
            <person name="Kunieda T."/>
        </authorList>
    </citation>
    <scope>NUCLEOTIDE SEQUENCE [LARGE SCALE GENOMIC DNA]</scope>
    <source>
        <strain evidence="1 2">YOKOZUNA-1</strain>
    </source>
</reference>
<sequence length="73" mass="8170">MASDGFGWGGIRHGVFDVGVRYTGWVDSNGGQADVLCESVAMDLWMVLGGRYLLEKQNWRKRRDPALQVARVD</sequence>
<gene>
    <name evidence="1" type="primary">RvY_16711-1</name>
    <name evidence="1" type="synonym">RvY_16711.1</name>
    <name evidence="1" type="ORF">RvY_16711</name>
</gene>
<dbReference type="Proteomes" id="UP000186922">
    <property type="component" value="Unassembled WGS sequence"/>
</dbReference>
<name>A0A1D1VZH9_RAMVA</name>